<dbReference type="Pfam" id="PF13614">
    <property type="entry name" value="AAA_31"/>
    <property type="match status" value="1"/>
</dbReference>
<dbReference type="InterPro" id="IPR027417">
    <property type="entry name" value="P-loop_NTPase"/>
</dbReference>
<keyword evidence="5" id="KW-1185">Reference proteome</keyword>
<dbReference type="Proteomes" id="UP000521676">
    <property type="component" value="Unassembled WGS sequence"/>
</dbReference>
<dbReference type="RefSeq" id="WP_341471757.1">
    <property type="nucleotide sequence ID" value="NZ_CP128400.1"/>
</dbReference>
<dbReference type="InterPro" id="IPR025669">
    <property type="entry name" value="AAA_dom"/>
</dbReference>
<evidence type="ECO:0000313" key="3">
    <source>
        <dbReference type="EMBL" id="WJW69885.1"/>
    </source>
</evidence>
<dbReference type="PANTHER" id="PTHR13696:SF52">
    <property type="entry name" value="PARA FAMILY PROTEIN CT_582"/>
    <property type="match status" value="1"/>
</dbReference>
<evidence type="ECO:0000313" key="4">
    <source>
        <dbReference type="Proteomes" id="UP000521676"/>
    </source>
</evidence>
<reference evidence="3" key="2">
    <citation type="journal article" date="2024" name="Nature">
        <title>Anoxygenic phototroph of the Chloroflexota uses a type I reaction centre.</title>
        <authorList>
            <person name="Tsuji J.M."/>
            <person name="Shaw N.A."/>
            <person name="Nagashima S."/>
            <person name="Venkiteswaran J.J."/>
            <person name="Schiff S.L."/>
            <person name="Watanabe T."/>
            <person name="Fukui M."/>
            <person name="Hanada S."/>
            <person name="Tank M."/>
            <person name="Neufeld J.D."/>
        </authorList>
    </citation>
    <scope>NUCLEOTIDE SEQUENCE</scope>
    <source>
        <strain evidence="3">L227-S17</strain>
    </source>
</reference>
<organism evidence="2 4">
    <name type="scientific">Candidatus Chlorohelix allophototropha</name>
    <dbReference type="NCBI Taxonomy" id="3003348"/>
    <lineage>
        <taxon>Bacteria</taxon>
        <taxon>Bacillati</taxon>
        <taxon>Chloroflexota</taxon>
        <taxon>Chloroflexia</taxon>
        <taxon>Candidatus Chloroheliales</taxon>
        <taxon>Candidatus Chloroheliaceae</taxon>
        <taxon>Candidatus Chlorohelix</taxon>
    </lineage>
</organism>
<name>A0A8T7M755_9CHLR</name>
<evidence type="ECO:0000313" key="2">
    <source>
        <dbReference type="EMBL" id="NWJ47980.1"/>
    </source>
</evidence>
<protein>
    <submittedName>
        <fullName evidence="2">ParA family protein</fullName>
    </submittedName>
</protein>
<dbReference type="InterPro" id="IPR050678">
    <property type="entry name" value="DNA_Partitioning_ATPase"/>
</dbReference>
<dbReference type="SUPFAM" id="SSF52540">
    <property type="entry name" value="P-loop containing nucleoside triphosphate hydrolases"/>
    <property type="match status" value="1"/>
</dbReference>
<sequence length="262" mass="28346">MAKNSGRAYSLGLSNQKGGAAKTTSAAALAAIYGEKGFRVLGIDSDPQAHLSLQLGVDFLREETLRGTVSDLYLGKASAEEVTVHTRFQGVDLIPASVDLAAVEINLPGMTGCDLRLRRGLEPIRNLYDLIILDSPPNLGKFAVNVLNASDFFIVPVDGPWGLRSVDTLLTLAQDNAAIYNLPTTLLGVFITMGDRTRIMQGVREEAERRFPKHLFKSEIRRSTLAREAAALETPVPLYASDSALAGDYRSLAEEIATRMGL</sequence>
<accession>A0A8T7M755</accession>
<reference evidence="2 4" key="1">
    <citation type="submission" date="2020-06" db="EMBL/GenBank/DDBJ databases">
        <title>Anoxygenic phototrophic Chloroflexota member uses a Type I reaction center.</title>
        <authorList>
            <person name="Tsuji J.M."/>
            <person name="Shaw N.A."/>
            <person name="Nagashima S."/>
            <person name="Venkiteswaran J."/>
            <person name="Schiff S.L."/>
            <person name="Hanada S."/>
            <person name="Tank M."/>
            <person name="Neufeld J.D."/>
        </authorList>
    </citation>
    <scope>NUCLEOTIDE SEQUENCE [LARGE SCALE GENOMIC DNA]</scope>
    <source>
        <strain evidence="2">L227-S17</strain>
    </source>
</reference>
<evidence type="ECO:0000313" key="5">
    <source>
        <dbReference type="Proteomes" id="UP001431572"/>
    </source>
</evidence>
<feature type="domain" description="AAA" evidence="1">
    <location>
        <begin position="13"/>
        <end position="171"/>
    </location>
</feature>
<proteinExistence type="predicted"/>
<evidence type="ECO:0000259" key="1">
    <source>
        <dbReference type="Pfam" id="PF13614"/>
    </source>
</evidence>
<dbReference type="PANTHER" id="PTHR13696">
    <property type="entry name" value="P-LOOP CONTAINING NUCLEOSIDE TRIPHOSPHATE HYDROLASE"/>
    <property type="match status" value="1"/>
</dbReference>
<dbReference type="EMBL" id="JACATZ010000003">
    <property type="protein sequence ID" value="NWJ47980.1"/>
    <property type="molecule type" value="Genomic_DNA"/>
</dbReference>
<dbReference type="CDD" id="cd02042">
    <property type="entry name" value="ParAB_family"/>
    <property type="match status" value="1"/>
</dbReference>
<dbReference type="Gene3D" id="3.40.50.300">
    <property type="entry name" value="P-loop containing nucleotide triphosphate hydrolases"/>
    <property type="match status" value="1"/>
</dbReference>
<dbReference type="Proteomes" id="UP001431572">
    <property type="component" value="Chromosome 2"/>
</dbReference>
<gene>
    <name evidence="2" type="ORF">HXX08_19165</name>
    <name evidence="3" type="ORF">OZ401_003515</name>
</gene>
<dbReference type="AlphaFoldDB" id="A0A8T7M755"/>
<dbReference type="EMBL" id="CP128400">
    <property type="protein sequence ID" value="WJW69885.1"/>
    <property type="molecule type" value="Genomic_DNA"/>
</dbReference>